<dbReference type="EMBL" id="GBRH01244282">
    <property type="protein sequence ID" value="JAD53613.1"/>
    <property type="molecule type" value="Transcribed_RNA"/>
</dbReference>
<feature type="region of interest" description="Disordered" evidence="1">
    <location>
        <begin position="1"/>
        <end position="43"/>
    </location>
</feature>
<feature type="compositionally biased region" description="Basic residues" evidence="1">
    <location>
        <begin position="33"/>
        <end position="43"/>
    </location>
</feature>
<proteinExistence type="predicted"/>
<accession>A0A0A9AUV0</accession>
<sequence>MGHGVGPIQAAWKRRESDSDDNPGSDLFGNTGRRCKHRTERDR</sequence>
<evidence type="ECO:0000256" key="1">
    <source>
        <dbReference type="SAM" id="MobiDB-lite"/>
    </source>
</evidence>
<reference evidence="2" key="1">
    <citation type="submission" date="2014-09" db="EMBL/GenBank/DDBJ databases">
        <authorList>
            <person name="Magalhaes I.L.F."/>
            <person name="Oliveira U."/>
            <person name="Santos F.R."/>
            <person name="Vidigal T.H.D.A."/>
            <person name="Brescovit A.D."/>
            <person name="Santos A.J."/>
        </authorList>
    </citation>
    <scope>NUCLEOTIDE SEQUENCE</scope>
    <source>
        <tissue evidence="2">Shoot tissue taken approximately 20 cm above the soil surface</tissue>
    </source>
</reference>
<reference evidence="2" key="2">
    <citation type="journal article" date="2015" name="Data Brief">
        <title>Shoot transcriptome of the giant reed, Arundo donax.</title>
        <authorList>
            <person name="Barrero R.A."/>
            <person name="Guerrero F.D."/>
            <person name="Moolhuijzen P."/>
            <person name="Goolsby J.A."/>
            <person name="Tidwell J."/>
            <person name="Bellgard S.E."/>
            <person name="Bellgard M.I."/>
        </authorList>
    </citation>
    <scope>NUCLEOTIDE SEQUENCE</scope>
    <source>
        <tissue evidence="2">Shoot tissue taken approximately 20 cm above the soil surface</tissue>
    </source>
</reference>
<protein>
    <submittedName>
        <fullName evidence="2">Uncharacterized protein</fullName>
    </submittedName>
</protein>
<name>A0A0A9AUV0_ARUDO</name>
<organism evidence="2">
    <name type="scientific">Arundo donax</name>
    <name type="common">Giant reed</name>
    <name type="synonym">Donax arundinaceus</name>
    <dbReference type="NCBI Taxonomy" id="35708"/>
    <lineage>
        <taxon>Eukaryota</taxon>
        <taxon>Viridiplantae</taxon>
        <taxon>Streptophyta</taxon>
        <taxon>Embryophyta</taxon>
        <taxon>Tracheophyta</taxon>
        <taxon>Spermatophyta</taxon>
        <taxon>Magnoliopsida</taxon>
        <taxon>Liliopsida</taxon>
        <taxon>Poales</taxon>
        <taxon>Poaceae</taxon>
        <taxon>PACMAD clade</taxon>
        <taxon>Arundinoideae</taxon>
        <taxon>Arundineae</taxon>
        <taxon>Arundo</taxon>
    </lineage>
</organism>
<dbReference type="AlphaFoldDB" id="A0A0A9AUV0"/>
<evidence type="ECO:0000313" key="2">
    <source>
        <dbReference type="EMBL" id="JAD53613.1"/>
    </source>
</evidence>